<dbReference type="InterPro" id="IPR045735">
    <property type="entry name" value="Spore_III_AA_AAA+_ATPase"/>
</dbReference>
<dbReference type="PANTHER" id="PTHR20953">
    <property type="entry name" value="KINASE-RELATED"/>
    <property type="match status" value="1"/>
</dbReference>
<feature type="domain" description="AAA+ ATPase" evidence="3">
    <location>
        <begin position="148"/>
        <end position="290"/>
    </location>
</feature>
<dbReference type="InterPro" id="IPR014217">
    <property type="entry name" value="Spore_III_AA"/>
</dbReference>
<evidence type="ECO:0000313" key="5">
    <source>
        <dbReference type="Proteomes" id="UP001198182"/>
    </source>
</evidence>
<dbReference type="GO" id="GO:0005524">
    <property type="term" value="F:ATP binding"/>
    <property type="evidence" value="ECO:0007669"/>
    <property type="project" value="UniProtKB-KW"/>
</dbReference>
<evidence type="ECO:0000256" key="2">
    <source>
        <dbReference type="ARBA" id="ARBA00022840"/>
    </source>
</evidence>
<dbReference type="AlphaFoldDB" id="A0AAE3EBC2"/>
<dbReference type="EMBL" id="JAJEQR010000032">
    <property type="protein sequence ID" value="MCC2231544.1"/>
    <property type="molecule type" value="Genomic_DNA"/>
</dbReference>
<dbReference type="NCBIfam" id="TIGR02858">
    <property type="entry name" value="spore_III_AA"/>
    <property type="match status" value="1"/>
</dbReference>
<accession>A0AAE3EBC2</accession>
<dbReference type="SUPFAM" id="SSF52540">
    <property type="entry name" value="P-loop containing nucleoside triphosphate hydrolases"/>
    <property type="match status" value="1"/>
</dbReference>
<sequence length="315" mass="35515">MNREEVIRIFSVKIRKILRKQEEHLEEWEEIRLRTGQPLEVICRGKRIYLSEDGEASGWEMAYRICGEDIRETLEYISRYSLYAFSEEVRQGFLTIPGGHRVGAAGHVIRERDGVRGISPIAFLNIRLAHQICGAADAVLPFLWEDHRLGHTLILSPPGLGKTTLLRDIIRQISNGYRTERPLTIGVVDERSEIAACSGGVPQNDVGRHTDVLDTCPKAEGVRMLLRSMSPHVIAMDEVGCEDDMEALSESIGSGCTLLATVHAVSMEDLKRRPVLSHLVERRLFERYVTLARRNGHVCWNVRRADGTVLGEGLR</sequence>
<evidence type="ECO:0000313" key="4">
    <source>
        <dbReference type="EMBL" id="MCC2231544.1"/>
    </source>
</evidence>
<evidence type="ECO:0000256" key="1">
    <source>
        <dbReference type="ARBA" id="ARBA00022741"/>
    </source>
</evidence>
<proteinExistence type="predicted"/>
<dbReference type="InterPro" id="IPR003593">
    <property type="entry name" value="AAA+_ATPase"/>
</dbReference>
<dbReference type="PANTHER" id="PTHR20953:SF3">
    <property type="entry name" value="P-LOOP CONTAINING NUCLEOSIDE TRIPHOSPHATE HYDROLASES SUPERFAMILY PROTEIN"/>
    <property type="match status" value="1"/>
</dbReference>
<keyword evidence="1" id="KW-0547">Nucleotide-binding</keyword>
<name>A0AAE3EBC2_9FIRM</name>
<gene>
    <name evidence="4" type="primary">spoIIIAA</name>
    <name evidence="4" type="ORF">LKD81_11120</name>
</gene>
<dbReference type="Pfam" id="PF19568">
    <property type="entry name" value="Spore_III_AA"/>
    <property type="match status" value="1"/>
</dbReference>
<dbReference type="Proteomes" id="UP001198182">
    <property type="component" value="Unassembled WGS sequence"/>
</dbReference>
<protein>
    <submittedName>
        <fullName evidence="4">Stage III sporulation protein AA</fullName>
    </submittedName>
</protein>
<keyword evidence="5" id="KW-1185">Reference proteome</keyword>
<dbReference type="RefSeq" id="WP_308454065.1">
    <property type="nucleotide sequence ID" value="NZ_JAJEQR010000032.1"/>
</dbReference>
<reference evidence="4" key="1">
    <citation type="submission" date="2021-10" db="EMBL/GenBank/DDBJ databases">
        <title>Anaerobic single-cell dispensing facilitates the cultivation of human gut bacteria.</title>
        <authorList>
            <person name="Afrizal A."/>
        </authorList>
    </citation>
    <scope>NUCLEOTIDE SEQUENCE</scope>
    <source>
        <strain evidence="4">CLA-AA-H215</strain>
    </source>
</reference>
<evidence type="ECO:0000259" key="3">
    <source>
        <dbReference type="SMART" id="SM00382"/>
    </source>
</evidence>
<dbReference type="InterPro" id="IPR027417">
    <property type="entry name" value="P-loop_NTPase"/>
</dbReference>
<keyword evidence="2" id="KW-0067">ATP-binding</keyword>
<organism evidence="4 5">
    <name type="scientific">Hominifimenecus microfluidus</name>
    <dbReference type="NCBI Taxonomy" id="2885348"/>
    <lineage>
        <taxon>Bacteria</taxon>
        <taxon>Bacillati</taxon>
        <taxon>Bacillota</taxon>
        <taxon>Clostridia</taxon>
        <taxon>Lachnospirales</taxon>
        <taxon>Lachnospiraceae</taxon>
        <taxon>Hominifimenecus</taxon>
    </lineage>
</organism>
<comment type="caution">
    <text evidence="4">The sequence shown here is derived from an EMBL/GenBank/DDBJ whole genome shotgun (WGS) entry which is preliminary data.</text>
</comment>
<dbReference type="Gene3D" id="3.40.50.300">
    <property type="entry name" value="P-loop containing nucleotide triphosphate hydrolases"/>
    <property type="match status" value="1"/>
</dbReference>
<dbReference type="SMART" id="SM00382">
    <property type="entry name" value="AAA"/>
    <property type="match status" value="1"/>
</dbReference>